<dbReference type="AlphaFoldDB" id="A0AA86RHT5"/>
<feature type="region of interest" description="Disordered" evidence="1">
    <location>
        <begin position="88"/>
        <end position="107"/>
    </location>
</feature>
<evidence type="ECO:0000313" key="2">
    <source>
        <dbReference type="EMBL" id="CAI9978674.1"/>
    </source>
</evidence>
<accession>A0AA86RHT5</accession>
<dbReference type="EMBL" id="CATOUU010001186">
    <property type="protein sequence ID" value="CAI9978674.1"/>
    <property type="molecule type" value="Genomic_DNA"/>
</dbReference>
<dbReference type="EMBL" id="CAXDID020000017">
    <property type="protein sequence ID" value="CAL5984407.1"/>
    <property type="molecule type" value="Genomic_DNA"/>
</dbReference>
<comment type="caution">
    <text evidence="2">The sequence shown here is derived from an EMBL/GenBank/DDBJ whole genome shotgun (WGS) entry which is preliminary data.</text>
</comment>
<protein>
    <submittedName>
        <fullName evidence="3">Hypothetical_protein</fullName>
    </submittedName>
</protein>
<evidence type="ECO:0000313" key="4">
    <source>
        <dbReference type="Proteomes" id="UP001642409"/>
    </source>
</evidence>
<proteinExistence type="predicted"/>
<evidence type="ECO:0000256" key="1">
    <source>
        <dbReference type="SAM" id="MobiDB-lite"/>
    </source>
</evidence>
<organism evidence="2">
    <name type="scientific">Hexamita inflata</name>
    <dbReference type="NCBI Taxonomy" id="28002"/>
    <lineage>
        <taxon>Eukaryota</taxon>
        <taxon>Metamonada</taxon>
        <taxon>Diplomonadida</taxon>
        <taxon>Hexamitidae</taxon>
        <taxon>Hexamitinae</taxon>
        <taxon>Hexamita</taxon>
    </lineage>
</organism>
<dbReference type="Proteomes" id="UP001642409">
    <property type="component" value="Unassembled WGS sequence"/>
</dbReference>
<feature type="compositionally biased region" description="Basic residues" evidence="1">
    <location>
        <begin position="96"/>
        <end position="107"/>
    </location>
</feature>
<reference evidence="2" key="1">
    <citation type="submission" date="2023-06" db="EMBL/GenBank/DDBJ databases">
        <authorList>
            <person name="Kurt Z."/>
        </authorList>
    </citation>
    <scope>NUCLEOTIDE SEQUENCE</scope>
</reference>
<reference evidence="3 4" key="2">
    <citation type="submission" date="2024-07" db="EMBL/GenBank/DDBJ databases">
        <authorList>
            <person name="Akdeniz Z."/>
        </authorList>
    </citation>
    <scope>NUCLEOTIDE SEQUENCE [LARGE SCALE GENOMIC DNA]</scope>
</reference>
<evidence type="ECO:0000313" key="3">
    <source>
        <dbReference type="EMBL" id="CAL5984407.1"/>
    </source>
</evidence>
<gene>
    <name evidence="2" type="ORF">HINF_LOCUS66319</name>
    <name evidence="3" type="ORF">HINF_LOCUS8084</name>
</gene>
<keyword evidence="4" id="KW-1185">Reference proteome</keyword>
<name>A0AA86RHT5_9EUKA</name>
<sequence>MNQQQISSHTSLFSTKQQAINSYFMKIPKFIDVKEEDVDQHDAQLQNKIKNSKSLKCKCVQPKQQDSYIKTSQIKQYADLILKNNQTSQKAVLSPQKRHRLHLRSTE</sequence>